<dbReference type="Proteomes" id="UP001177670">
    <property type="component" value="Unassembled WGS sequence"/>
</dbReference>
<evidence type="ECO:0000313" key="2">
    <source>
        <dbReference type="EMBL" id="KAK1120764.1"/>
    </source>
</evidence>
<gene>
    <name evidence="2" type="ORF">K0M31_010970</name>
</gene>
<protein>
    <submittedName>
        <fullName evidence="2">Uncharacterized protein</fullName>
    </submittedName>
</protein>
<proteinExistence type="predicted"/>
<keyword evidence="3" id="KW-1185">Reference proteome</keyword>
<evidence type="ECO:0000313" key="3">
    <source>
        <dbReference type="Proteomes" id="UP001177670"/>
    </source>
</evidence>
<dbReference type="AlphaFoldDB" id="A0AA40KHX5"/>
<accession>A0AA40KHX5</accession>
<reference evidence="2" key="1">
    <citation type="submission" date="2021-10" db="EMBL/GenBank/DDBJ databases">
        <title>Melipona bicolor Genome sequencing and assembly.</title>
        <authorList>
            <person name="Araujo N.S."/>
            <person name="Arias M.C."/>
        </authorList>
    </citation>
    <scope>NUCLEOTIDE SEQUENCE</scope>
    <source>
        <strain evidence="2">USP_2M_L1-L4_2017</strain>
        <tissue evidence="2">Whole body</tissue>
    </source>
</reference>
<sequence length="134" mass="15330">MEFVERQKALQEKWFSNFSSISTNVHEIYRSSGSETCKLHLTRGGGGGGSGRVRDPREHRGRTEQRPEYIGRRMGTIEEAEKKRGAEKREAFTRGKRTCHKLRACKSEAVSRARFSDGNRLSFSESCIQMRETS</sequence>
<name>A0AA40KHX5_9HYME</name>
<dbReference type="EMBL" id="JAHYIQ010000029">
    <property type="protein sequence ID" value="KAK1120764.1"/>
    <property type="molecule type" value="Genomic_DNA"/>
</dbReference>
<organism evidence="2 3">
    <name type="scientific">Melipona bicolor</name>
    <dbReference type="NCBI Taxonomy" id="60889"/>
    <lineage>
        <taxon>Eukaryota</taxon>
        <taxon>Metazoa</taxon>
        <taxon>Ecdysozoa</taxon>
        <taxon>Arthropoda</taxon>
        <taxon>Hexapoda</taxon>
        <taxon>Insecta</taxon>
        <taxon>Pterygota</taxon>
        <taxon>Neoptera</taxon>
        <taxon>Endopterygota</taxon>
        <taxon>Hymenoptera</taxon>
        <taxon>Apocrita</taxon>
        <taxon>Aculeata</taxon>
        <taxon>Apoidea</taxon>
        <taxon>Anthophila</taxon>
        <taxon>Apidae</taxon>
        <taxon>Melipona</taxon>
    </lineage>
</organism>
<feature type="region of interest" description="Disordered" evidence="1">
    <location>
        <begin position="41"/>
        <end position="65"/>
    </location>
</feature>
<comment type="caution">
    <text evidence="2">The sequence shown here is derived from an EMBL/GenBank/DDBJ whole genome shotgun (WGS) entry which is preliminary data.</text>
</comment>
<feature type="compositionally biased region" description="Basic and acidic residues" evidence="1">
    <location>
        <begin position="52"/>
        <end position="65"/>
    </location>
</feature>
<evidence type="ECO:0000256" key="1">
    <source>
        <dbReference type="SAM" id="MobiDB-lite"/>
    </source>
</evidence>